<comment type="caution">
    <text evidence="2">The sequence shown here is derived from an EMBL/GenBank/DDBJ whole genome shotgun (WGS) entry which is preliminary data.</text>
</comment>
<dbReference type="PANTHER" id="PTHR47481:SF35">
    <property type="entry name" value="ZINC FINGER, CCHC-TYPE-RELATED"/>
    <property type="match status" value="1"/>
</dbReference>
<gene>
    <name evidence="2" type="ORF">PVL29_019536</name>
</gene>
<dbReference type="EMBL" id="JARBHA010000015">
    <property type="protein sequence ID" value="KAJ9680254.1"/>
    <property type="molecule type" value="Genomic_DNA"/>
</dbReference>
<protein>
    <recommendedName>
        <fullName evidence="1">Retrovirus-related Pol polyprotein from transposon TNT 1-94-like beta-barrel domain-containing protein</fullName>
    </recommendedName>
</protein>
<evidence type="ECO:0000313" key="2">
    <source>
        <dbReference type="EMBL" id="KAJ9680254.1"/>
    </source>
</evidence>
<evidence type="ECO:0000259" key="1">
    <source>
        <dbReference type="Pfam" id="PF22936"/>
    </source>
</evidence>
<dbReference type="AlphaFoldDB" id="A0AA38Z0X0"/>
<dbReference type="Proteomes" id="UP001168098">
    <property type="component" value="Unassembled WGS sequence"/>
</dbReference>
<organism evidence="2 3">
    <name type="scientific">Vitis rotundifolia</name>
    <name type="common">Muscadine grape</name>
    <dbReference type="NCBI Taxonomy" id="103349"/>
    <lineage>
        <taxon>Eukaryota</taxon>
        <taxon>Viridiplantae</taxon>
        <taxon>Streptophyta</taxon>
        <taxon>Embryophyta</taxon>
        <taxon>Tracheophyta</taxon>
        <taxon>Spermatophyta</taxon>
        <taxon>Magnoliopsida</taxon>
        <taxon>eudicotyledons</taxon>
        <taxon>Gunneridae</taxon>
        <taxon>Pentapetalae</taxon>
        <taxon>rosids</taxon>
        <taxon>Vitales</taxon>
        <taxon>Vitaceae</taxon>
        <taxon>Viteae</taxon>
        <taxon>Vitis</taxon>
    </lineage>
</organism>
<feature type="domain" description="Retrovirus-related Pol polyprotein from transposon TNT 1-94-like beta-barrel" evidence="1">
    <location>
        <begin position="267"/>
        <end position="341"/>
    </location>
</feature>
<proteinExistence type="predicted"/>
<accession>A0AA38Z0X0</accession>
<reference evidence="2 3" key="1">
    <citation type="journal article" date="2023" name="BMC Biotechnol.">
        <title>Vitis rotundifolia cv Carlos genome sequencing.</title>
        <authorList>
            <person name="Huff M."/>
            <person name="Hulse-Kemp A."/>
            <person name="Scheffler B."/>
            <person name="Youngblood R."/>
            <person name="Simpson S."/>
            <person name="Babiker E."/>
            <person name="Staton M."/>
        </authorList>
    </citation>
    <scope>NUCLEOTIDE SEQUENCE [LARGE SCALE GENOMIC DNA]</scope>
    <source>
        <tissue evidence="2">Leaf</tissue>
    </source>
</reference>
<sequence length="365" mass="40658">MVTIKLSSSNYLLWKSQLLPLLESQELLGHVDGTLAPHPRFAPADSQTPNIKHLSFALFPYEGSHGRGRGPLHLMREIRLKDDLQLMRRGTRLVTEYARAFKALCDQLHAIGRPVDGTDKVHWFLHGLGLNFTSFSTAQMAQTPLPSFPDLVSKAESFELFQKSLDSSGPPIVAFTATNHSQPRSAFRNQPRHQLVRHSSSYRGNGRSNSGQGRCPPCYQICRQEGHYANKCNLRYARGGEPDGTTANLAEAFKASCSLNGPEPNDWYLNTGASPHMTPDLSYLDQASNYTGKDRVVVENGASLPITHTSTISPTPSLDLLNILVVPRLMKNLLSISKLTSDFPLIVTYTNNFFLSRIVKREGWW</sequence>
<dbReference type="Pfam" id="PF22936">
    <property type="entry name" value="Pol_BBD"/>
    <property type="match status" value="1"/>
</dbReference>
<name>A0AA38Z0X0_VITRO</name>
<keyword evidence="3" id="KW-1185">Reference proteome</keyword>
<dbReference type="InterPro" id="IPR054722">
    <property type="entry name" value="PolX-like_BBD"/>
</dbReference>
<dbReference type="PANTHER" id="PTHR47481">
    <property type="match status" value="1"/>
</dbReference>
<evidence type="ECO:0000313" key="3">
    <source>
        <dbReference type="Proteomes" id="UP001168098"/>
    </source>
</evidence>